<feature type="transmembrane region" description="Helical" evidence="1">
    <location>
        <begin position="9"/>
        <end position="34"/>
    </location>
</feature>
<keyword evidence="1" id="KW-0472">Membrane</keyword>
<dbReference type="Proteomes" id="UP001168423">
    <property type="component" value="Unassembled WGS sequence"/>
</dbReference>
<name>A0ABT8M4A1_9EURY</name>
<dbReference type="RefSeq" id="WP_301678018.1">
    <property type="nucleotide sequence ID" value="NZ_VCYI01000014.1"/>
</dbReference>
<feature type="transmembrane region" description="Helical" evidence="1">
    <location>
        <begin position="40"/>
        <end position="61"/>
    </location>
</feature>
<protein>
    <submittedName>
        <fullName evidence="2">Uncharacterized protein</fullName>
    </submittedName>
</protein>
<gene>
    <name evidence="2" type="ORF">FGW20_10310</name>
</gene>
<reference evidence="2" key="1">
    <citation type="submission" date="2019-05" db="EMBL/GenBank/DDBJ databases">
        <title>Isolation and characterization of methanogens from the cold seep sediment at Four-Way Closure Ridge.</title>
        <authorList>
            <person name="You Y.-T."/>
            <person name="Chen S.-C."/>
            <person name="Zhang W.-L."/>
            <person name="Lai M.-C."/>
        </authorList>
    </citation>
    <scope>NUCLEOTIDE SEQUENCE</scope>
    <source>
        <strain evidence="2">FWC-SCC3</strain>
    </source>
</reference>
<accession>A0ABT8M4A1</accession>
<comment type="caution">
    <text evidence="2">The sequence shown here is derived from an EMBL/GenBank/DDBJ whole genome shotgun (WGS) entry which is preliminary data.</text>
</comment>
<feature type="transmembrane region" description="Helical" evidence="1">
    <location>
        <begin position="98"/>
        <end position="118"/>
    </location>
</feature>
<organism evidence="2 3">
    <name type="scientific">Methanoculleus methanifontis</name>
    <dbReference type="NCBI Taxonomy" id="2584086"/>
    <lineage>
        <taxon>Archaea</taxon>
        <taxon>Methanobacteriati</taxon>
        <taxon>Methanobacteriota</taxon>
        <taxon>Stenosarchaea group</taxon>
        <taxon>Methanomicrobia</taxon>
        <taxon>Methanomicrobiales</taxon>
        <taxon>Methanomicrobiaceae</taxon>
        <taxon>Methanoculleus</taxon>
    </lineage>
</organism>
<evidence type="ECO:0000313" key="2">
    <source>
        <dbReference type="EMBL" id="MDN7013422.1"/>
    </source>
</evidence>
<keyword evidence="1" id="KW-1133">Transmembrane helix</keyword>
<dbReference type="EMBL" id="VCYI01000014">
    <property type="protein sequence ID" value="MDN7013422.1"/>
    <property type="molecule type" value="Genomic_DNA"/>
</dbReference>
<proteinExistence type="predicted"/>
<sequence length="222" mass="25187">MLLDNLKPIVLSVCVIYVITIALLFLVETGLIITANPYSIAIPVIAALIFIIPALSFNSLIKNFEQMALFGFRFLAHYADRDQDSHERSTGVSSVTSLVLMFLYLPFLGILPLCAFFITVGSKINIYLVFVLFLQIITIAILTSYFSSVFVKRELTNALTNYAGLIGLINGMIINNEYDEETAKRLSKIYLTSKNYDFMIVDTLKFVNWYLLIPNRANLKWR</sequence>
<evidence type="ECO:0000256" key="1">
    <source>
        <dbReference type="SAM" id="Phobius"/>
    </source>
</evidence>
<evidence type="ECO:0000313" key="3">
    <source>
        <dbReference type="Proteomes" id="UP001168423"/>
    </source>
</evidence>
<feature type="transmembrane region" description="Helical" evidence="1">
    <location>
        <begin position="124"/>
        <end position="146"/>
    </location>
</feature>
<keyword evidence="3" id="KW-1185">Reference proteome</keyword>
<keyword evidence="1" id="KW-0812">Transmembrane</keyword>